<evidence type="ECO:0000313" key="3">
    <source>
        <dbReference type="Proteomes" id="UP000654075"/>
    </source>
</evidence>
<evidence type="ECO:0000256" key="1">
    <source>
        <dbReference type="SAM" id="Phobius"/>
    </source>
</evidence>
<keyword evidence="1" id="KW-1133">Transmembrane helix</keyword>
<sequence>MSPGCYSTVFSIEIAFCLLAGAFAARPGRDDLLSSEQQQHQQQQQKQPEPAESLELCEMIRDTVCQYDASDNTLFFHGFTGACGSVLKPLCERRCECFNSCRKSVFSSGVPLPISVVVVAVVVVVVACCCCCYVLQIAVLCGITLVNSG</sequence>
<dbReference type="Proteomes" id="UP000654075">
    <property type="component" value="Unassembled WGS sequence"/>
</dbReference>
<dbReference type="EMBL" id="CAJNNV010033122">
    <property type="protein sequence ID" value="CAE8642143.1"/>
    <property type="molecule type" value="Genomic_DNA"/>
</dbReference>
<evidence type="ECO:0000313" key="2">
    <source>
        <dbReference type="EMBL" id="CAE8642143.1"/>
    </source>
</evidence>
<name>A0A813HWP8_POLGL</name>
<organism evidence="2 3">
    <name type="scientific">Polarella glacialis</name>
    <name type="common">Dinoflagellate</name>
    <dbReference type="NCBI Taxonomy" id="89957"/>
    <lineage>
        <taxon>Eukaryota</taxon>
        <taxon>Sar</taxon>
        <taxon>Alveolata</taxon>
        <taxon>Dinophyceae</taxon>
        <taxon>Suessiales</taxon>
        <taxon>Suessiaceae</taxon>
        <taxon>Polarella</taxon>
    </lineage>
</organism>
<keyword evidence="1" id="KW-0472">Membrane</keyword>
<keyword evidence="3" id="KW-1185">Reference proteome</keyword>
<accession>A0A813HWP8</accession>
<feature type="transmembrane region" description="Helical" evidence="1">
    <location>
        <begin position="112"/>
        <end position="145"/>
    </location>
</feature>
<reference evidence="2" key="1">
    <citation type="submission" date="2021-02" db="EMBL/GenBank/DDBJ databases">
        <authorList>
            <person name="Dougan E. K."/>
            <person name="Rhodes N."/>
            <person name="Thang M."/>
            <person name="Chan C."/>
        </authorList>
    </citation>
    <scope>NUCLEOTIDE SEQUENCE</scope>
</reference>
<protein>
    <submittedName>
        <fullName evidence="2">Uncharacterized protein</fullName>
    </submittedName>
</protein>
<gene>
    <name evidence="2" type="ORF">PGLA1383_LOCUS56675</name>
</gene>
<keyword evidence="1" id="KW-0812">Transmembrane</keyword>
<dbReference type="AlphaFoldDB" id="A0A813HWP8"/>
<comment type="caution">
    <text evidence="2">The sequence shown here is derived from an EMBL/GenBank/DDBJ whole genome shotgun (WGS) entry which is preliminary data.</text>
</comment>
<feature type="transmembrane region" description="Helical" evidence="1">
    <location>
        <begin position="6"/>
        <end position="25"/>
    </location>
</feature>
<proteinExistence type="predicted"/>